<name>A0ABR0X399_REHGL</name>
<comment type="caution">
    <text evidence="2">The sequence shown here is derived from an EMBL/GenBank/DDBJ whole genome shotgun (WGS) entry which is preliminary data.</text>
</comment>
<keyword evidence="3" id="KW-1185">Reference proteome</keyword>
<accession>A0ABR0X399</accession>
<dbReference type="Proteomes" id="UP001318860">
    <property type="component" value="Unassembled WGS sequence"/>
</dbReference>
<feature type="compositionally biased region" description="Basic residues" evidence="1">
    <location>
        <begin position="1"/>
        <end position="12"/>
    </location>
</feature>
<sequence length="144" mass="15929">MKRQSSTKKQPKHSHEGPALEQEKPSLKPKKMGSEIDEIFAGKKRKRPENDKKANTGKPVRVSASNGKSHDGLRIEKSGKSKSLKENGLAGPTSRPRKKTSDGLTIYSEEELGIGKAEAGDLLMGSKFKHTYTIKIPEIRSYNE</sequence>
<feature type="region of interest" description="Disordered" evidence="1">
    <location>
        <begin position="1"/>
        <end position="104"/>
    </location>
</feature>
<feature type="compositionally biased region" description="Basic and acidic residues" evidence="1">
    <location>
        <begin position="68"/>
        <end position="85"/>
    </location>
</feature>
<feature type="compositionally biased region" description="Basic and acidic residues" evidence="1">
    <location>
        <begin position="13"/>
        <end position="26"/>
    </location>
</feature>
<dbReference type="Pfam" id="PF08576">
    <property type="entry name" value="DUF1764"/>
    <property type="match status" value="1"/>
</dbReference>
<evidence type="ECO:0000313" key="2">
    <source>
        <dbReference type="EMBL" id="KAK6152974.1"/>
    </source>
</evidence>
<gene>
    <name evidence="2" type="ORF">DH2020_012613</name>
</gene>
<evidence type="ECO:0000256" key="1">
    <source>
        <dbReference type="SAM" id="MobiDB-lite"/>
    </source>
</evidence>
<organism evidence="2 3">
    <name type="scientific">Rehmannia glutinosa</name>
    <name type="common">Chinese foxglove</name>
    <dbReference type="NCBI Taxonomy" id="99300"/>
    <lineage>
        <taxon>Eukaryota</taxon>
        <taxon>Viridiplantae</taxon>
        <taxon>Streptophyta</taxon>
        <taxon>Embryophyta</taxon>
        <taxon>Tracheophyta</taxon>
        <taxon>Spermatophyta</taxon>
        <taxon>Magnoliopsida</taxon>
        <taxon>eudicotyledons</taxon>
        <taxon>Gunneridae</taxon>
        <taxon>Pentapetalae</taxon>
        <taxon>asterids</taxon>
        <taxon>lamiids</taxon>
        <taxon>Lamiales</taxon>
        <taxon>Orobanchaceae</taxon>
        <taxon>Rehmannieae</taxon>
        <taxon>Rehmannia</taxon>
    </lineage>
</organism>
<dbReference type="EMBL" id="JABTTQ020000006">
    <property type="protein sequence ID" value="KAK6152974.1"/>
    <property type="molecule type" value="Genomic_DNA"/>
</dbReference>
<dbReference type="PANTHER" id="PTHR34066">
    <property type="entry name" value="GROWTH FACTOR 2"/>
    <property type="match status" value="1"/>
</dbReference>
<protein>
    <submittedName>
        <fullName evidence="2">Uncharacterized protein</fullName>
    </submittedName>
</protein>
<reference evidence="2 3" key="1">
    <citation type="journal article" date="2021" name="Comput. Struct. Biotechnol. J.">
        <title>De novo genome assembly of the potent medicinal plant Rehmannia glutinosa using nanopore technology.</title>
        <authorList>
            <person name="Ma L."/>
            <person name="Dong C."/>
            <person name="Song C."/>
            <person name="Wang X."/>
            <person name="Zheng X."/>
            <person name="Niu Y."/>
            <person name="Chen S."/>
            <person name="Feng W."/>
        </authorList>
    </citation>
    <scope>NUCLEOTIDE SEQUENCE [LARGE SCALE GENOMIC DNA]</scope>
    <source>
        <strain evidence="2">DH-2019</strain>
    </source>
</reference>
<proteinExistence type="predicted"/>
<dbReference type="PANTHER" id="PTHR34066:SF1">
    <property type="entry name" value="DUF1764 FAMILY PROTEIN"/>
    <property type="match status" value="1"/>
</dbReference>
<dbReference type="InterPro" id="IPR013885">
    <property type="entry name" value="DUF1764_euk"/>
</dbReference>
<evidence type="ECO:0000313" key="3">
    <source>
        <dbReference type="Proteomes" id="UP001318860"/>
    </source>
</evidence>